<organism evidence="1 2">
    <name type="scientific">Helianthus annuus</name>
    <name type="common">Common sunflower</name>
    <dbReference type="NCBI Taxonomy" id="4232"/>
    <lineage>
        <taxon>Eukaryota</taxon>
        <taxon>Viridiplantae</taxon>
        <taxon>Streptophyta</taxon>
        <taxon>Embryophyta</taxon>
        <taxon>Tracheophyta</taxon>
        <taxon>Spermatophyta</taxon>
        <taxon>Magnoliopsida</taxon>
        <taxon>eudicotyledons</taxon>
        <taxon>Gunneridae</taxon>
        <taxon>Pentapetalae</taxon>
        <taxon>asterids</taxon>
        <taxon>campanulids</taxon>
        <taxon>Asterales</taxon>
        <taxon>Asteraceae</taxon>
        <taxon>Asteroideae</taxon>
        <taxon>Heliantheae alliance</taxon>
        <taxon>Heliantheae</taxon>
        <taxon>Helianthus</taxon>
    </lineage>
</organism>
<dbReference type="Gramene" id="mRNA:HanXRQr2_Chr10g0431221">
    <property type="protein sequence ID" value="mRNA:HanXRQr2_Chr10g0431221"/>
    <property type="gene ID" value="HanXRQr2_Chr10g0431221"/>
</dbReference>
<reference evidence="1" key="1">
    <citation type="journal article" date="2017" name="Nature">
        <title>The sunflower genome provides insights into oil metabolism, flowering and Asterid evolution.</title>
        <authorList>
            <person name="Badouin H."/>
            <person name="Gouzy J."/>
            <person name="Grassa C.J."/>
            <person name="Murat F."/>
            <person name="Staton S.E."/>
            <person name="Cottret L."/>
            <person name="Lelandais-Briere C."/>
            <person name="Owens G.L."/>
            <person name="Carrere S."/>
            <person name="Mayjonade B."/>
            <person name="Legrand L."/>
            <person name="Gill N."/>
            <person name="Kane N.C."/>
            <person name="Bowers J.E."/>
            <person name="Hubner S."/>
            <person name="Bellec A."/>
            <person name="Berard A."/>
            <person name="Berges H."/>
            <person name="Blanchet N."/>
            <person name="Boniface M.C."/>
            <person name="Brunel D."/>
            <person name="Catrice O."/>
            <person name="Chaidir N."/>
            <person name="Claudel C."/>
            <person name="Donnadieu C."/>
            <person name="Faraut T."/>
            <person name="Fievet G."/>
            <person name="Helmstetter N."/>
            <person name="King M."/>
            <person name="Knapp S.J."/>
            <person name="Lai Z."/>
            <person name="Le Paslier M.C."/>
            <person name="Lippi Y."/>
            <person name="Lorenzon L."/>
            <person name="Mandel J.R."/>
            <person name="Marage G."/>
            <person name="Marchand G."/>
            <person name="Marquand E."/>
            <person name="Bret-Mestries E."/>
            <person name="Morien E."/>
            <person name="Nambeesan S."/>
            <person name="Nguyen T."/>
            <person name="Pegot-Espagnet P."/>
            <person name="Pouilly N."/>
            <person name="Raftis F."/>
            <person name="Sallet E."/>
            <person name="Schiex T."/>
            <person name="Thomas J."/>
            <person name="Vandecasteele C."/>
            <person name="Vares D."/>
            <person name="Vear F."/>
            <person name="Vautrin S."/>
            <person name="Crespi M."/>
            <person name="Mangin B."/>
            <person name="Burke J.M."/>
            <person name="Salse J."/>
            <person name="Munos S."/>
            <person name="Vincourt P."/>
            <person name="Rieseberg L.H."/>
            <person name="Langlade N.B."/>
        </authorList>
    </citation>
    <scope>NUCLEOTIDE SEQUENCE</scope>
    <source>
        <tissue evidence="1">Leaves</tissue>
    </source>
</reference>
<evidence type="ECO:0000313" key="2">
    <source>
        <dbReference type="Proteomes" id="UP000215914"/>
    </source>
</evidence>
<dbReference type="AlphaFoldDB" id="A0A9K3HW50"/>
<accession>A0A9K3HW50</accession>
<proteinExistence type="predicted"/>
<evidence type="ECO:0000313" key="1">
    <source>
        <dbReference type="EMBL" id="KAF5785666.1"/>
    </source>
</evidence>
<gene>
    <name evidence="1" type="ORF">HanXRQr2_Chr10g0431221</name>
</gene>
<sequence>MTRIIVMVGSLVIKSTHFLEISFLSSYIHGFHCDHAESFLVDTLFHLFQVEVNLLGIRLH</sequence>
<keyword evidence="2" id="KW-1185">Reference proteome</keyword>
<dbReference type="Proteomes" id="UP000215914">
    <property type="component" value="Unassembled WGS sequence"/>
</dbReference>
<reference evidence="1" key="2">
    <citation type="submission" date="2020-06" db="EMBL/GenBank/DDBJ databases">
        <title>Helianthus annuus Genome sequencing and assembly Release 2.</title>
        <authorList>
            <person name="Gouzy J."/>
            <person name="Langlade N."/>
            <person name="Munos S."/>
        </authorList>
    </citation>
    <scope>NUCLEOTIDE SEQUENCE</scope>
    <source>
        <tissue evidence="1">Leaves</tissue>
    </source>
</reference>
<name>A0A9K3HW50_HELAN</name>
<protein>
    <submittedName>
        <fullName evidence="1">Uncharacterized protein</fullName>
    </submittedName>
</protein>
<dbReference type="EMBL" id="MNCJ02000325">
    <property type="protein sequence ID" value="KAF5785666.1"/>
    <property type="molecule type" value="Genomic_DNA"/>
</dbReference>
<comment type="caution">
    <text evidence="1">The sequence shown here is derived from an EMBL/GenBank/DDBJ whole genome shotgun (WGS) entry which is preliminary data.</text>
</comment>